<dbReference type="OrthoDB" id="1747743at2759"/>
<protein>
    <submittedName>
        <fullName evidence="1">Uncharacterized protein</fullName>
    </submittedName>
</protein>
<dbReference type="AlphaFoldDB" id="A0A371G5B7"/>
<proteinExistence type="predicted"/>
<comment type="caution">
    <text evidence="1">The sequence shown here is derived from an EMBL/GenBank/DDBJ whole genome shotgun (WGS) entry which is preliminary data.</text>
</comment>
<name>A0A371G5B7_MUCPR</name>
<sequence>MVSMEAKHILLGRLWKFNRKLTHDGVANMFSFEYMGQKVILKPLSPREEKITHKKEVEFSTSPAFELDRSLYIDFEFFYGPLIASLDIEPSMDVENIHWTVNFSIDAKYVLWRMNLGMDARNVLWAASDFVDAGNV</sequence>
<evidence type="ECO:0000313" key="1">
    <source>
        <dbReference type="EMBL" id="RDX85661.1"/>
    </source>
</evidence>
<dbReference type="EMBL" id="QJKJ01006736">
    <property type="protein sequence ID" value="RDX85661.1"/>
    <property type="molecule type" value="Genomic_DNA"/>
</dbReference>
<keyword evidence="2" id="KW-1185">Reference proteome</keyword>
<reference evidence="1" key="1">
    <citation type="submission" date="2018-05" db="EMBL/GenBank/DDBJ databases">
        <title>Draft genome of Mucuna pruriens seed.</title>
        <authorList>
            <person name="Nnadi N.E."/>
            <person name="Vos R."/>
            <person name="Hasami M.H."/>
            <person name="Devisetty U.K."/>
            <person name="Aguiy J.C."/>
        </authorList>
    </citation>
    <scope>NUCLEOTIDE SEQUENCE [LARGE SCALE GENOMIC DNA]</scope>
    <source>
        <strain evidence="1">JCA_2017</strain>
    </source>
</reference>
<evidence type="ECO:0000313" key="2">
    <source>
        <dbReference type="Proteomes" id="UP000257109"/>
    </source>
</evidence>
<gene>
    <name evidence="1" type="ORF">CR513_33117</name>
</gene>
<dbReference type="Proteomes" id="UP000257109">
    <property type="component" value="Unassembled WGS sequence"/>
</dbReference>
<organism evidence="1 2">
    <name type="scientific">Mucuna pruriens</name>
    <name type="common">Velvet bean</name>
    <name type="synonym">Dolichos pruriens</name>
    <dbReference type="NCBI Taxonomy" id="157652"/>
    <lineage>
        <taxon>Eukaryota</taxon>
        <taxon>Viridiplantae</taxon>
        <taxon>Streptophyta</taxon>
        <taxon>Embryophyta</taxon>
        <taxon>Tracheophyta</taxon>
        <taxon>Spermatophyta</taxon>
        <taxon>Magnoliopsida</taxon>
        <taxon>eudicotyledons</taxon>
        <taxon>Gunneridae</taxon>
        <taxon>Pentapetalae</taxon>
        <taxon>rosids</taxon>
        <taxon>fabids</taxon>
        <taxon>Fabales</taxon>
        <taxon>Fabaceae</taxon>
        <taxon>Papilionoideae</taxon>
        <taxon>50 kb inversion clade</taxon>
        <taxon>NPAAA clade</taxon>
        <taxon>indigoferoid/millettioid clade</taxon>
        <taxon>Phaseoleae</taxon>
        <taxon>Mucuna</taxon>
    </lineage>
</organism>
<feature type="non-terminal residue" evidence="1">
    <location>
        <position position="1"/>
    </location>
</feature>
<accession>A0A371G5B7</accession>